<sequence length="64" mass="7336">MLYLLAVVGALAIAVLMWRAFGPQPADVAPRRRIPIAPDDDPEFLRRLDEHRKRKSRDEDDPQA</sequence>
<dbReference type="EMBL" id="JBHTEY010000004">
    <property type="protein sequence ID" value="MFC7618024.1"/>
    <property type="molecule type" value="Genomic_DNA"/>
</dbReference>
<proteinExistence type="predicted"/>
<reference evidence="3" key="1">
    <citation type="journal article" date="2019" name="Int. J. Syst. Evol. Microbiol.">
        <title>The Global Catalogue of Microorganisms (GCM) 10K type strain sequencing project: providing services to taxonomists for standard genome sequencing and annotation.</title>
        <authorList>
            <consortium name="The Broad Institute Genomics Platform"/>
            <consortium name="The Broad Institute Genome Sequencing Center for Infectious Disease"/>
            <person name="Wu L."/>
            <person name="Ma J."/>
        </authorList>
    </citation>
    <scope>NUCLEOTIDE SEQUENCE [LARGE SCALE GENOMIC DNA]</scope>
    <source>
        <strain evidence="3">JCM 17695</strain>
    </source>
</reference>
<name>A0ABW2TW83_9PSEU</name>
<evidence type="ECO:0000313" key="3">
    <source>
        <dbReference type="Proteomes" id="UP001596512"/>
    </source>
</evidence>
<protein>
    <recommendedName>
        <fullName evidence="4">Secreted protein</fullName>
    </recommendedName>
</protein>
<gene>
    <name evidence="2" type="ORF">ACFQV2_36170</name>
</gene>
<keyword evidence="3" id="KW-1185">Reference proteome</keyword>
<evidence type="ECO:0000256" key="1">
    <source>
        <dbReference type="SAM" id="MobiDB-lite"/>
    </source>
</evidence>
<evidence type="ECO:0000313" key="2">
    <source>
        <dbReference type="EMBL" id="MFC7618024.1"/>
    </source>
</evidence>
<comment type="caution">
    <text evidence="2">The sequence shown here is derived from an EMBL/GenBank/DDBJ whole genome shotgun (WGS) entry which is preliminary data.</text>
</comment>
<organism evidence="2 3">
    <name type="scientific">Actinokineospora soli</name>
    <dbReference type="NCBI Taxonomy" id="1048753"/>
    <lineage>
        <taxon>Bacteria</taxon>
        <taxon>Bacillati</taxon>
        <taxon>Actinomycetota</taxon>
        <taxon>Actinomycetes</taxon>
        <taxon>Pseudonocardiales</taxon>
        <taxon>Pseudonocardiaceae</taxon>
        <taxon>Actinokineospora</taxon>
    </lineage>
</organism>
<evidence type="ECO:0008006" key="4">
    <source>
        <dbReference type="Google" id="ProtNLM"/>
    </source>
</evidence>
<feature type="region of interest" description="Disordered" evidence="1">
    <location>
        <begin position="26"/>
        <end position="64"/>
    </location>
</feature>
<dbReference type="Proteomes" id="UP001596512">
    <property type="component" value="Unassembled WGS sequence"/>
</dbReference>
<accession>A0ABW2TW83</accession>